<dbReference type="AlphaFoldDB" id="A0A9J6QX48"/>
<comment type="caution">
    <text evidence="7">The sequence shown here is derived from an EMBL/GenBank/DDBJ whole genome shotgun (WGS) entry which is preliminary data.</text>
</comment>
<evidence type="ECO:0000256" key="2">
    <source>
        <dbReference type="ARBA" id="ARBA00023015"/>
    </source>
</evidence>
<evidence type="ECO:0000256" key="4">
    <source>
        <dbReference type="ARBA" id="ARBA00023163"/>
    </source>
</evidence>
<dbReference type="PANTHER" id="PTHR30204">
    <property type="entry name" value="REDOX-CYCLING DRUG-SENSING TRANSCRIPTIONAL ACTIVATOR SOXR"/>
    <property type="match status" value="1"/>
</dbReference>
<sequence length="424" mass="49670">MKIGKFCEKFDISPTTVRFYIKSGILAPNKKNSQYDFTSADMAEMEIICKLKELSFNLDEIKQYLQIIRMYDIQDEHIREHLLPLYELKQQSLEKEIQVIRRSIAILQSEIEALREEKEVATFFSGIPLDFSPFFACPKCNSLFNLSDLQVRGNKIYSGKLKCQCGYTALIEDGILLAEAESEYYQSPEFHVLHYRESHVDEPDFVFFQYMHDITSEATSLIYKSYLWIDSVIKPYSFKNKVIFVPDLASHFLYKHIKKPYFRDAFIVVSGFSKETIMSIKSHIDLIAPDAKIIYIANTIYDLPIKKKLFDLWIDAISSYNFSFFHNDSLHRKIDPYMKQDARTVGLTKYYERGCRSLANIARLYPNVMKDQSLLDTFKTIMDEMGYHFLKESLIGETVDPGPYYEYHAPGDHHCYYAFFAEKK</sequence>
<keyword evidence="1" id="KW-0678">Repressor</keyword>
<keyword evidence="2" id="KW-0805">Transcription regulation</keyword>
<name>A0A9J6QX48_9FIRM</name>
<keyword evidence="5" id="KW-0175">Coiled coil</keyword>
<dbReference type="EMBL" id="JAOSHN010000007">
    <property type="protein sequence ID" value="MCU7380068.1"/>
    <property type="molecule type" value="Genomic_DNA"/>
</dbReference>
<dbReference type="InterPro" id="IPR009061">
    <property type="entry name" value="DNA-bd_dom_put_sf"/>
</dbReference>
<dbReference type="Proteomes" id="UP001065549">
    <property type="component" value="Unassembled WGS sequence"/>
</dbReference>
<evidence type="ECO:0000259" key="6">
    <source>
        <dbReference type="PROSITE" id="PS50937"/>
    </source>
</evidence>
<keyword evidence="4" id="KW-0804">Transcription</keyword>
<feature type="domain" description="HTH merR-type" evidence="6">
    <location>
        <begin position="1"/>
        <end position="67"/>
    </location>
</feature>
<gene>
    <name evidence="7" type="ORF">OBO34_17145</name>
</gene>
<evidence type="ECO:0000256" key="3">
    <source>
        <dbReference type="ARBA" id="ARBA00023125"/>
    </source>
</evidence>
<dbReference type="SMART" id="SM00422">
    <property type="entry name" value="HTH_MERR"/>
    <property type="match status" value="1"/>
</dbReference>
<dbReference type="Gene3D" id="1.10.1660.10">
    <property type="match status" value="1"/>
</dbReference>
<evidence type="ECO:0000313" key="7">
    <source>
        <dbReference type="EMBL" id="MCU7380068.1"/>
    </source>
</evidence>
<dbReference type="Pfam" id="PF13411">
    <property type="entry name" value="MerR_1"/>
    <property type="match status" value="1"/>
</dbReference>
<evidence type="ECO:0000256" key="1">
    <source>
        <dbReference type="ARBA" id="ARBA00022491"/>
    </source>
</evidence>
<accession>A0A9J6QX48</accession>
<evidence type="ECO:0000313" key="8">
    <source>
        <dbReference type="Proteomes" id="UP001065549"/>
    </source>
</evidence>
<dbReference type="PANTHER" id="PTHR30204:SF69">
    <property type="entry name" value="MERR-FAMILY TRANSCRIPTIONAL REGULATOR"/>
    <property type="match status" value="1"/>
</dbReference>
<proteinExistence type="predicted"/>
<protein>
    <submittedName>
        <fullName evidence="7">MerR family transcriptional regulator</fullName>
    </submittedName>
</protein>
<keyword evidence="3" id="KW-0238">DNA-binding</keyword>
<evidence type="ECO:0000256" key="5">
    <source>
        <dbReference type="SAM" id="Coils"/>
    </source>
</evidence>
<dbReference type="SUPFAM" id="SSF46955">
    <property type="entry name" value="Putative DNA-binding domain"/>
    <property type="match status" value="1"/>
</dbReference>
<dbReference type="InterPro" id="IPR000551">
    <property type="entry name" value="MerR-type_HTH_dom"/>
</dbReference>
<dbReference type="GO" id="GO:0003677">
    <property type="term" value="F:DNA binding"/>
    <property type="evidence" value="ECO:0007669"/>
    <property type="project" value="UniProtKB-KW"/>
</dbReference>
<reference evidence="7" key="1">
    <citation type="submission" date="2022-09" db="EMBL/GenBank/DDBJ databases">
        <title>Culturomic study of gut microbiota in children with autism spectrum disorder.</title>
        <authorList>
            <person name="Efimov B.A."/>
            <person name="Chaplin A.V."/>
            <person name="Sokolova S.R."/>
            <person name="Pikina A.P."/>
            <person name="Korzhanova M."/>
            <person name="Belova V."/>
            <person name="Korostin D."/>
        </authorList>
    </citation>
    <scope>NUCLEOTIDE SEQUENCE</scope>
    <source>
        <strain evidence="7">ASD5510</strain>
    </source>
</reference>
<dbReference type="PROSITE" id="PS50937">
    <property type="entry name" value="HTH_MERR_2"/>
    <property type="match status" value="1"/>
</dbReference>
<dbReference type="RefSeq" id="WP_227755074.1">
    <property type="nucleotide sequence ID" value="NZ_JAOSHN010000007.1"/>
</dbReference>
<organism evidence="7 8">
    <name type="scientific">Hominibacterium faecale</name>
    <dbReference type="NCBI Taxonomy" id="2839743"/>
    <lineage>
        <taxon>Bacteria</taxon>
        <taxon>Bacillati</taxon>
        <taxon>Bacillota</taxon>
        <taxon>Clostridia</taxon>
        <taxon>Peptostreptococcales</taxon>
        <taxon>Anaerovoracaceae</taxon>
        <taxon>Hominibacterium</taxon>
    </lineage>
</organism>
<keyword evidence="8" id="KW-1185">Reference proteome</keyword>
<dbReference type="InterPro" id="IPR047057">
    <property type="entry name" value="MerR_fam"/>
</dbReference>
<dbReference type="GO" id="GO:0003700">
    <property type="term" value="F:DNA-binding transcription factor activity"/>
    <property type="evidence" value="ECO:0007669"/>
    <property type="project" value="InterPro"/>
</dbReference>
<feature type="coiled-coil region" evidence="5">
    <location>
        <begin position="90"/>
        <end position="117"/>
    </location>
</feature>